<dbReference type="Proteomes" id="UP000094828">
    <property type="component" value="Unassembled WGS sequence"/>
</dbReference>
<reference evidence="7 8" key="1">
    <citation type="submission" date="2016-05" db="EMBL/GenBank/DDBJ databases">
        <title>Genomic and physiological characterization of Planctopirus sp. isolated from fresh water lake.</title>
        <authorList>
            <person name="Subhash Y."/>
            <person name="Ramana C."/>
        </authorList>
    </citation>
    <scope>NUCLEOTIDE SEQUENCE [LARGE SCALE GENOMIC DNA]</scope>
    <source>
        <strain evidence="7 8">JC280</strain>
    </source>
</reference>
<dbReference type="AlphaFoldDB" id="A0A1C3EHK8"/>
<dbReference type="PANTHER" id="PTHR30606">
    <property type="entry name" value="LIPID A BIOSYNTHESIS LAUROYL ACYLTRANSFERASE"/>
    <property type="match status" value="1"/>
</dbReference>
<keyword evidence="6 7" id="KW-0012">Acyltransferase</keyword>
<dbReference type="GO" id="GO:0009247">
    <property type="term" value="P:glycolipid biosynthetic process"/>
    <property type="evidence" value="ECO:0007669"/>
    <property type="project" value="UniProtKB-ARBA"/>
</dbReference>
<comment type="subcellular location">
    <subcellularLocation>
        <location evidence="1">Cell inner membrane</location>
    </subcellularLocation>
</comment>
<name>A0A1C3EHK8_9PLAN</name>
<evidence type="ECO:0000256" key="6">
    <source>
        <dbReference type="ARBA" id="ARBA00023315"/>
    </source>
</evidence>
<proteinExistence type="predicted"/>
<evidence type="ECO:0000256" key="5">
    <source>
        <dbReference type="ARBA" id="ARBA00023136"/>
    </source>
</evidence>
<evidence type="ECO:0000256" key="4">
    <source>
        <dbReference type="ARBA" id="ARBA00022679"/>
    </source>
</evidence>
<dbReference type="STRING" id="1841610.A6X21_20450"/>
<dbReference type="RefSeq" id="WP_068847230.1">
    <property type="nucleotide sequence ID" value="NZ_LYDR01000063.1"/>
</dbReference>
<evidence type="ECO:0000313" key="8">
    <source>
        <dbReference type="Proteomes" id="UP000094828"/>
    </source>
</evidence>
<organism evidence="7 8">
    <name type="scientific">Planctopirus hydrillae</name>
    <dbReference type="NCBI Taxonomy" id="1841610"/>
    <lineage>
        <taxon>Bacteria</taxon>
        <taxon>Pseudomonadati</taxon>
        <taxon>Planctomycetota</taxon>
        <taxon>Planctomycetia</taxon>
        <taxon>Planctomycetales</taxon>
        <taxon>Planctomycetaceae</taxon>
        <taxon>Planctopirus</taxon>
    </lineage>
</organism>
<dbReference type="GO" id="GO:0016746">
    <property type="term" value="F:acyltransferase activity"/>
    <property type="evidence" value="ECO:0007669"/>
    <property type="project" value="UniProtKB-KW"/>
</dbReference>
<keyword evidence="5" id="KW-0472">Membrane</keyword>
<accession>A0A1C3EHK8</accession>
<keyword evidence="8" id="KW-1185">Reference proteome</keyword>
<evidence type="ECO:0000256" key="2">
    <source>
        <dbReference type="ARBA" id="ARBA00022475"/>
    </source>
</evidence>
<sequence>MRHSWRHWCEFQAFRCAVCVCEMLPVVWVDSLAHTLAWLLCDVLPARWTRKAVAMENIGRAFGPTHTLKQQEEILRQMWVHLFRMIPEMVQGPRKLHVHSYRRIVRFAKYQPTVEAMCSGRRVIFVGGHFGNWELGISTFGLWGFPLGVIARALDNPYLHEWFKEYREGTGHRLMLKRGDFDDMLELLSRGGHLALLGDQDAGSRGLFVDFFGHPASTFKSIALLALEYDALLMVGYSTRSKDSFHQQHWVEFEMGCEALIDPRTITAADPVRAITEEYTQALERMIRRSPEQYFWVHRRWKSEPRVRRKAA</sequence>
<dbReference type="Pfam" id="PF03279">
    <property type="entry name" value="Lip_A_acyltrans"/>
    <property type="match status" value="1"/>
</dbReference>
<evidence type="ECO:0000313" key="7">
    <source>
        <dbReference type="EMBL" id="ODA32718.1"/>
    </source>
</evidence>
<protein>
    <submittedName>
        <fullName evidence="7">Lipid A biosynthesis acyltransferase</fullName>
    </submittedName>
</protein>
<dbReference type="PANTHER" id="PTHR30606:SF10">
    <property type="entry name" value="PHOSPHATIDYLINOSITOL MANNOSIDE ACYLTRANSFERASE"/>
    <property type="match status" value="1"/>
</dbReference>
<comment type="caution">
    <text evidence="7">The sequence shown here is derived from an EMBL/GenBank/DDBJ whole genome shotgun (WGS) entry which is preliminary data.</text>
</comment>
<keyword evidence="4 7" id="KW-0808">Transferase</keyword>
<dbReference type="GO" id="GO:0005886">
    <property type="term" value="C:plasma membrane"/>
    <property type="evidence" value="ECO:0007669"/>
    <property type="project" value="UniProtKB-SubCell"/>
</dbReference>
<keyword evidence="2" id="KW-1003">Cell membrane</keyword>
<dbReference type="EMBL" id="LYDR01000063">
    <property type="protein sequence ID" value="ODA32718.1"/>
    <property type="molecule type" value="Genomic_DNA"/>
</dbReference>
<dbReference type="OrthoDB" id="9801955at2"/>
<dbReference type="CDD" id="cd07984">
    <property type="entry name" value="LPLAT_LABLAT-like"/>
    <property type="match status" value="1"/>
</dbReference>
<dbReference type="InterPro" id="IPR004960">
    <property type="entry name" value="LipA_acyltrans"/>
</dbReference>
<gene>
    <name evidence="7" type="ORF">A6X21_20450</name>
</gene>
<evidence type="ECO:0000256" key="3">
    <source>
        <dbReference type="ARBA" id="ARBA00022519"/>
    </source>
</evidence>
<evidence type="ECO:0000256" key="1">
    <source>
        <dbReference type="ARBA" id="ARBA00004533"/>
    </source>
</evidence>
<keyword evidence="3" id="KW-0997">Cell inner membrane</keyword>